<keyword evidence="4" id="KW-0472">Membrane</keyword>
<keyword evidence="1" id="KW-0677">Repeat</keyword>
<keyword evidence="4" id="KW-0812">Transmembrane</keyword>
<evidence type="ECO:0000256" key="2">
    <source>
        <dbReference type="ARBA" id="ARBA00022803"/>
    </source>
</evidence>
<dbReference type="Pfam" id="PF13181">
    <property type="entry name" value="TPR_8"/>
    <property type="match status" value="2"/>
</dbReference>
<feature type="transmembrane region" description="Helical" evidence="4">
    <location>
        <begin position="382"/>
        <end position="404"/>
    </location>
</feature>
<organism evidence="5 6">
    <name type="scientific">Candidatus Methanocrinis natronophilus</name>
    <dbReference type="NCBI Taxonomy" id="3033396"/>
    <lineage>
        <taxon>Archaea</taxon>
        <taxon>Methanobacteriati</taxon>
        <taxon>Methanobacteriota</taxon>
        <taxon>Stenosarchaea group</taxon>
        <taxon>Methanomicrobia</taxon>
        <taxon>Methanotrichales</taxon>
        <taxon>Methanotrichaceae</taxon>
        <taxon>Methanocrinis</taxon>
    </lineage>
</organism>
<feature type="repeat" description="TPR" evidence="3">
    <location>
        <begin position="51"/>
        <end position="84"/>
    </location>
</feature>
<dbReference type="InterPro" id="IPR019734">
    <property type="entry name" value="TPR_rpt"/>
</dbReference>
<dbReference type="RefSeq" id="WP_316965532.1">
    <property type="nucleotide sequence ID" value="NZ_JARFPK010000003.1"/>
</dbReference>
<dbReference type="InterPro" id="IPR011990">
    <property type="entry name" value="TPR-like_helical_dom_sf"/>
</dbReference>
<evidence type="ECO:0000256" key="1">
    <source>
        <dbReference type="ARBA" id="ARBA00022737"/>
    </source>
</evidence>
<proteinExistence type="predicted"/>
<keyword evidence="2 3" id="KW-0802">TPR repeat</keyword>
<evidence type="ECO:0000313" key="6">
    <source>
        <dbReference type="Proteomes" id="UP001220010"/>
    </source>
</evidence>
<evidence type="ECO:0000256" key="3">
    <source>
        <dbReference type="PROSITE-ProRule" id="PRU00339"/>
    </source>
</evidence>
<protein>
    <submittedName>
        <fullName evidence="5">Tetratricopeptide repeat protein</fullName>
    </submittedName>
</protein>
<accession>A0ABT5X4Z8</accession>
<dbReference type="EMBL" id="JARFPK010000003">
    <property type="protein sequence ID" value="MDF0589772.1"/>
    <property type="molecule type" value="Genomic_DNA"/>
</dbReference>
<name>A0ABT5X4Z8_9EURY</name>
<dbReference type="PROSITE" id="PS50293">
    <property type="entry name" value="TPR_REGION"/>
    <property type="match status" value="1"/>
</dbReference>
<feature type="repeat" description="TPR" evidence="3">
    <location>
        <begin position="317"/>
        <end position="350"/>
    </location>
</feature>
<dbReference type="PANTHER" id="PTHR45641">
    <property type="entry name" value="TETRATRICOPEPTIDE REPEAT PROTEIN (AFU_ORTHOLOGUE AFUA_6G03870)"/>
    <property type="match status" value="1"/>
</dbReference>
<comment type="caution">
    <text evidence="5">The sequence shown here is derived from an EMBL/GenBank/DDBJ whole genome shotgun (WGS) entry which is preliminary data.</text>
</comment>
<feature type="transmembrane region" description="Helical" evidence="4">
    <location>
        <begin position="457"/>
        <end position="473"/>
    </location>
</feature>
<gene>
    <name evidence="5" type="ORF">P0O15_01075</name>
</gene>
<sequence>MSADASDTKDKSVTDNDYCVFFKYFNDGRLREAAITLENLAKIEDSGEKYLNARRYLGMVYFEMEEFKKAIEELSKISNLEGASSKFRTLTKTKCDYSFDEEETPEGHLAWVYHDLGMAYLGEDNYEIAEKWLQKAFEKAEKEIFRNDLGWLYYKWNRPKEAIDKFEISIYKGDNSGFPHFYLGLALIKTGTLLRAKEQLNEAIRKFDARARDPKASKSKHIFYELMKASTLNNLGRIEMDNGEYRKAKKLFLEGLAICQKQECQEHIETLSPRAKTKENRTIAALHNNLGRLHYKQGLLDEAKKEYMNALKFEELPEIYNNLAVAYHEEGASEKAESYLKNALRLDPQAEAAKANLNRLIGVGTNWWDWWFKSGTSRSRGIVGFALVFALLVMVGNMMCTSFSGSEISVLGVSILSFGAEEVNTIQEDINRSVINGTPQITITNSTKTTTTDNRQSLINMILITALIFFLLVHPQVKIFSLGEAKFEMETASVSGSTLSCEGVPSS</sequence>
<dbReference type="Pfam" id="PF13374">
    <property type="entry name" value="TPR_10"/>
    <property type="match status" value="2"/>
</dbReference>
<evidence type="ECO:0000256" key="4">
    <source>
        <dbReference type="SAM" id="Phobius"/>
    </source>
</evidence>
<dbReference type="PROSITE" id="PS50005">
    <property type="entry name" value="TPR"/>
    <property type="match status" value="3"/>
</dbReference>
<keyword evidence="4" id="KW-1133">Transmembrane helix</keyword>
<evidence type="ECO:0000313" key="5">
    <source>
        <dbReference type="EMBL" id="MDF0589772.1"/>
    </source>
</evidence>
<dbReference type="SMART" id="SM00028">
    <property type="entry name" value="TPR"/>
    <property type="match status" value="6"/>
</dbReference>
<dbReference type="Proteomes" id="UP001220010">
    <property type="component" value="Unassembled WGS sequence"/>
</dbReference>
<dbReference type="SUPFAM" id="SSF48452">
    <property type="entry name" value="TPR-like"/>
    <property type="match status" value="2"/>
</dbReference>
<keyword evidence="6" id="KW-1185">Reference proteome</keyword>
<reference evidence="5 6" key="1">
    <citation type="submission" date="2023-03" db="EMBL/GenBank/DDBJ databases">
        <title>WGS of Methanotrichaceae archaeon Mx.</title>
        <authorList>
            <person name="Sorokin D.Y."/>
            <person name="Merkel A.Y."/>
        </authorList>
    </citation>
    <scope>NUCLEOTIDE SEQUENCE [LARGE SCALE GENOMIC DNA]</scope>
    <source>
        <strain evidence="5 6">Mx</strain>
    </source>
</reference>
<feature type="repeat" description="TPR" evidence="3">
    <location>
        <begin position="110"/>
        <end position="143"/>
    </location>
</feature>
<dbReference type="PANTHER" id="PTHR45641:SF19">
    <property type="entry name" value="NEPHROCYSTIN-3"/>
    <property type="match status" value="1"/>
</dbReference>
<dbReference type="Gene3D" id="1.25.40.10">
    <property type="entry name" value="Tetratricopeptide repeat domain"/>
    <property type="match status" value="3"/>
</dbReference>